<dbReference type="GO" id="GO:0005759">
    <property type="term" value="C:mitochondrial matrix"/>
    <property type="evidence" value="ECO:0007669"/>
    <property type="project" value="InterPro"/>
</dbReference>
<comment type="caution">
    <text evidence="1">The sequence shown here is derived from an EMBL/GenBank/DDBJ whole genome shotgun (WGS) entry which is preliminary data.</text>
</comment>
<name>A0A8S0W3P3_CYCAE</name>
<organism evidence="1 2">
    <name type="scientific">Cyclocybe aegerita</name>
    <name type="common">Black poplar mushroom</name>
    <name type="synonym">Agrocybe aegerita</name>
    <dbReference type="NCBI Taxonomy" id="1973307"/>
    <lineage>
        <taxon>Eukaryota</taxon>
        <taxon>Fungi</taxon>
        <taxon>Dikarya</taxon>
        <taxon>Basidiomycota</taxon>
        <taxon>Agaricomycotina</taxon>
        <taxon>Agaricomycetes</taxon>
        <taxon>Agaricomycetidae</taxon>
        <taxon>Agaricales</taxon>
        <taxon>Agaricineae</taxon>
        <taxon>Bolbitiaceae</taxon>
        <taxon>Cyclocybe</taxon>
    </lineage>
</organism>
<gene>
    <name evidence="1" type="ORF">AAE3_LOCUS3394</name>
</gene>
<dbReference type="EMBL" id="CACVBS010000032">
    <property type="protein sequence ID" value="CAA7261184.1"/>
    <property type="molecule type" value="Genomic_DNA"/>
</dbReference>
<keyword evidence="2" id="KW-1185">Reference proteome</keyword>
<dbReference type="OrthoDB" id="278212at2759"/>
<dbReference type="SUPFAM" id="SSF54529">
    <property type="entry name" value="Mitochondrial glycoprotein MAM33-like"/>
    <property type="match status" value="1"/>
</dbReference>
<dbReference type="InterPro" id="IPR036561">
    <property type="entry name" value="MAM33_sf"/>
</dbReference>
<sequence>MSAIAALRTASRVGPARLVAGMRVSLASSVTRPAMRLGALNLARPAGLRAFSATSGRFGSGTTDISLSQKLQEELKYEQEAIAETPETPEFLKAFLEQGVWSIEDTRGNDEVALTRKFGDENIRIMFSIADIQVEDEFEGDSAEAEAEAEGENDLNIYPIRASLSITKSTGPGALNVDMTCQDGHFAIENISFYEDTKLGTELTAEADWKRRGLYIGPQFDTLDIGVQDEFEKYLQERGVNESVAAFIPEYATYKEQQEYVKWLGKVKNFIDL</sequence>
<dbReference type="Gene3D" id="3.10.280.10">
    <property type="entry name" value="Mitochondrial glycoprotein"/>
    <property type="match status" value="1"/>
</dbReference>
<accession>A0A8S0W3P3</accession>
<reference evidence="1 2" key="1">
    <citation type="submission" date="2020-01" db="EMBL/GenBank/DDBJ databases">
        <authorList>
            <person name="Gupta K D."/>
        </authorList>
    </citation>
    <scope>NUCLEOTIDE SEQUENCE [LARGE SCALE GENOMIC DNA]</scope>
</reference>
<dbReference type="Proteomes" id="UP000467700">
    <property type="component" value="Unassembled WGS sequence"/>
</dbReference>
<dbReference type="AlphaFoldDB" id="A0A8S0W3P3"/>
<dbReference type="Pfam" id="PF02330">
    <property type="entry name" value="MAM33"/>
    <property type="match status" value="1"/>
</dbReference>
<dbReference type="GO" id="GO:0042256">
    <property type="term" value="P:cytosolic ribosome assembly"/>
    <property type="evidence" value="ECO:0007669"/>
    <property type="project" value="TreeGrafter"/>
</dbReference>
<dbReference type="PANTHER" id="PTHR10826:SF1">
    <property type="entry name" value="COMPLEMENT COMPONENT 1 Q SUBCOMPONENT-BINDING PROTEIN, MITOCHONDRIAL"/>
    <property type="match status" value="1"/>
</dbReference>
<evidence type="ECO:0000313" key="1">
    <source>
        <dbReference type="EMBL" id="CAA7261184.1"/>
    </source>
</evidence>
<evidence type="ECO:0008006" key="3">
    <source>
        <dbReference type="Google" id="ProtNLM"/>
    </source>
</evidence>
<proteinExistence type="predicted"/>
<dbReference type="PANTHER" id="PTHR10826">
    <property type="entry name" value="COMPLEMENT COMPONENT 1"/>
    <property type="match status" value="1"/>
</dbReference>
<protein>
    <recommendedName>
        <fullName evidence="3">Mitochondrial glyco protein</fullName>
    </recommendedName>
</protein>
<evidence type="ECO:0000313" key="2">
    <source>
        <dbReference type="Proteomes" id="UP000467700"/>
    </source>
</evidence>
<dbReference type="InterPro" id="IPR003428">
    <property type="entry name" value="MAM33"/>
</dbReference>